<evidence type="ECO:0000313" key="3">
    <source>
        <dbReference type="EMBL" id="MCU7551093.1"/>
    </source>
</evidence>
<name>A0A9X3BJE5_9BACT</name>
<dbReference type="Pfam" id="PF01551">
    <property type="entry name" value="Peptidase_M23"/>
    <property type="match status" value="2"/>
</dbReference>
<comment type="caution">
    <text evidence="3">The sequence shown here is derived from an EMBL/GenBank/DDBJ whole genome shotgun (WGS) entry which is preliminary data.</text>
</comment>
<dbReference type="PANTHER" id="PTHR21666:SF289">
    <property type="entry name" value="L-ALA--D-GLU ENDOPEPTIDASE"/>
    <property type="match status" value="1"/>
</dbReference>
<dbReference type="CDD" id="cd12797">
    <property type="entry name" value="M23_peptidase"/>
    <property type="match status" value="1"/>
</dbReference>
<evidence type="ECO:0000313" key="4">
    <source>
        <dbReference type="Proteomes" id="UP001155483"/>
    </source>
</evidence>
<dbReference type="InterPro" id="IPR016047">
    <property type="entry name" value="M23ase_b-sheet_dom"/>
</dbReference>
<reference evidence="3" key="1">
    <citation type="submission" date="2022-09" db="EMBL/GenBank/DDBJ databases">
        <authorList>
            <person name="Yuan C."/>
            <person name="Ke Z."/>
        </authorList>
    </citation>
    <scope>NUCLEOTIDE SEQUENCE</scope>
    <source>
        <strain evidence="3">LB-8</strain>
    </source>
</reference>
<protein>
    <submittedName>
        <fullName evidence="3">M23 family metallopeptidase</fullName>
    </submittedName>
</protein>
<dbReference type="GO" id="GO:0004222">
    <property type="term" value="F:metalloendopeptidase activity"/>
    <property type="evidence" value="ECO:0007669"/>
    <property type="project" value="TreeGrafter"/>
</dbReference>
<feature type="domain" description="M23ase beta-sheet core" evidence="2">
    <location>
        <begin position="51"/>
        <end position="118"/>
    </location>
</feature>
<organism evidence="3 4">
    <name type="scientific">Paraflavisolibacter caeni</name>
    <dbReference type="NCBI Taxonomy" id="2982496"/>
    <lineage>
        <taxon>Bacteria</taxon>
        <taxon>Pseudomonadati</taxon>
        <taxon>Bacteroidota</taxon>
        <taxon>Chitinophagia</taxon>
        <taxon>Chitinophagales</taxon>
        <taxon>Chitinophagaceae</taxon>
        <taxon>Paraflavisolibacter</taxon>
    </lineage>
</organism>
<dbReference type="AlphaFoldDB" id="A0A9X3BJE5"/>
<proteinExistence type="predicted"/>
<reference evidence="3" key="2">
    <citation type="submission" date="2023-04" db="EMBL/GenBank/DDBJ databases">
        <title>Paracnuella aquatica gen. nov., sp. nov., a member of the family Chitinophagaceae isolated from a hot spring.</title>
        <authorList>
            <person name="Wang C."/>
        </authorList>
    </citation>
    <scope>NUCLEOTIDE SEQUENCE</scope>
    <source>
        <strain evidence="3">LB-8</strain>
    </source>
</reference>
<dbReference type="Gene3D" id="2.70.70.10">
    <property type="entry name" value="Glucose Permease (Domain IIA)"/>
    <property type="match status" value="1"/>
</dbReference>
<dbReference type="SUPFAM" id="SSF51261">
    <property type="entry name" value="Duplicated hybrid motif"/>
    <property type="match status" value="1"/>
</dbReference>
<keyword evidence="4" id="KW-1185">Reference proteome</keyword>
<sequence length="563" mass="63321">MKLTLTTVILLFFLLPRAQEKDYPNGYFRHPLNVPMALVANFGELRPNHWHMGLDIRTQQRENLPVYAAADGYITKVKIEPSGFGRAIYIAHPNGYTTLYAHLNDFYPALEQYIKEQQYRLESWAVELTLPPFLFSVKKGDFIAYSGNTGGSQGPHVHFEIRDTKTDNCLNPLLFGFPIPDAVPPTISRLAMYDANKSVYMQSPQMIPIRKTGANYTLAMSNLLKVGSNKLSFAIGASDRFSGSANPVGVYCAKIFLDGVFQSGFVLDSIDYNETRYINAQIDYRYKHAGGPYLQHLNKMPGDTSNVYTSTYPDAAIVLPDTTMHSIKIEVMDAALNTSVLAFNIQYNGTLAKPIQNNTSSRLVPQNVNIFESDNFELYTSEYTIYDTVPITFSNSGVASGNAVSPVYTFCSAAIPSHDSVTVRIKPSLAVAPEDRDKVIIKSISGSRTVVGKAKWQNGWFVAKFRQFGTYQAFIDQEPPSVNAPVTDLRRASRLVFVPTDNFKEIKMFRAEVDGQWLRFTNDKGYSYIYKFDEKFPQGEHSLKVIVEDEAGNVTEREWRVVR</sequence>
<keyword evidence="1" id="KW-0732">Signal</keyword>
<dbReference type="EMBL" id="JAOTIF010000017">
    <property type="protein sequence ID" value="MCU7551093.1"/>
    <property type="molecule type" value="Genomic_DNA"/>
</dbReference>
<gene>
    <name evidence="3" type="ORF">OCK74_18380</name>
</gene>
<dbReference type="PANTHER" id="PTHR21666">
    <property type="entry name" value="PEPTIDASE-RELATED"/>
    <property type="match status" value="1"/>
</dbReference>
<dbReference type="InterPro" id="IPR011055">
    <property type="entry name" value="Dup_hybrid_motif"/>
</dbReference>
<feature type="domain" description="M23ase beta-sheet core" evidence="2">
    <location>
        <begin position="136"/>
        <end position="165"/>
    </location>
</feature>
<dbReference type="InterPro" id="IPR050570">
    <property type="entry name" value="Cell_wall_metabolism_enzyme"/>
</dbReference>
<dbReference type="RefSeq" id="WP_279298532.1">
    <property type="nucleotide sequence ID" value="NZ_JAOTIF010000017.1"/>
</dbReference>
<evidence type="ECO:0000259" key="2">
    <source>
        <dbReference type="Pfam" id="PF01551"/>
    </source>
</evidence>
<evidence type="ECO:0000256" key="1">
    <source>
        <dbReference type="ARBA" id="ARBA00022729"/>
    </source>
</evidence>
<dbReference type="Proteomes" id="UP001155483">
    <property type="component" value="Unassembled WGS sequence"/>
</dbReference>
<accession>A0A9X3BJE5</accession>